<organism evidence="10">
    <name type="scientific">Salvia splendens</name>
    <name type="common">Scarlet sage</name>
    <dbReference type="NCBI Taxonomy" id="180675"/>
    <lineage>
        <taxon>Eukaryota</taxon>
        <taxon>Viridiplantae</taxon>
        <taxon>Streptophyta</taxon>
        <taxon>Embryophyta</taxon>
        <taxon>Tracheophyta</taxon>
        <taxon>Spermatophyta</taxon>
        <taxon>Magnoliopsida</taxon>
        <taxon>eudicotyledons</taxon>
        <taxon>Gunneridae</taxon>
        <taxon>Pentapetalae</taxon>
        <taxon>asterids</taxon>
        <taxon>lamiids</taxon>
        <taxon>Lamiales</taxon>
        <taxon>Lamiaceae</taxon>
        <taxon>Nepetoideae</taxon>
        <taxon>Mentheae</taxon>
        <taxon>Salviinae</taxon>
        <taxon>Salvia</taxon>
        <taxon>Salvia subgen. Calosphace</taxon>
        <taxon>core Calosphace</taxon>
    </lineage>
</organism>
<dbReference type="InterPro" id="IPR030395">
    <property type="entry name" value="GP_PDE_dom"/>
</dbReference>
<dbReference type="Gene3D" id="3.20.20.190">
    <property type="entry name" value="Phosphatidylinositol (PI) phosphodiesterase"/>
    <property type="match status" value="2"/>
</dbReference>
<accession>A0A8X8YDX1</accession>
<evidence type="ECO:0000256" key="1">
    <source>
        <dbReference type="ARBA" id="ARBA00012247"/>
    </source>
</evidence>
<evidence type="ECO:0000313" key="10">
    <source>
        <dbReference type="EMBL" id="KAG6430808.1"/>
    </source>
</evidence>
<evidence type="ECO:0000256" key="3">
    <source>
        <dbReference type="ARBA" id="ARBA00022798"/>
    </source>
</evidence>
<feature type="compositionally biased region" description="Pro residues" evidence="7">
    <location>
        <begin position="714"/>
        <end position="729"/>
    </location>
</feature>
<feature type="region of interest" description="Disordered" evidence="7">
    <location>
        <begin position="697"/>
        <end position="740"/>
    </location>
</feature>
<protein>
    <recommendedName>
        <fullName evidence="1">glycerophosphodiester phosphodiesterase</fullName>
        <ecNumber evidence="1">3.1.4.46</ecNumber>
    </recommendedName>
</protein>
<keyword evidence="11" id="KW-1185">Reference proteome</keyword>
<sequence length="762" mass="83896">MVGHLLLCILLFLTIQFNDGAKLPLVQKKFKTLNGGQPEVVALGGYSGFFPSSSMSAYDFAHDISMPGTIQYCNVHFSKDNVGFCIAQINLMNTTSIEEYDPKGVKEYNVYGQQVRGYFGVDYPANVLFENVTIRQNIYTRSGVYDGSPLVGPFQLLEDRKKMPARVWLNIENYMFYKDHKIDVESFLLNKLPQLPEFLSSPEIGFLKSIGAKAAKFKTKLILTFLGLDEVEPTTKKPYGSLIKDLSMIKSFASGIVVPKEYIWPVDKAKVLLPATTLVQDAHKAGLSVYASSFANDRLWSYNFSYDPVVEYVHFTDNSEFSVDGVLSEFPSTASEAIGETPPNLLRFLRFPLVTLVVSRNNLPVLITGCINLDKKAPREVHTLIISHNGASGDIPSSTDAAYNKAVADGADAIDCSVQMSKDGVAFCSDRADLMKTTNAAALFIERSKNVKEIQSADGVFSFELTWNEIQTLKPKIESFFPDLPRNPVNKNNAKLLTLPEFLELAKTVGAHGNAAFLASTKGLDLVGTVSSALSHSMFDKQTLHKVMVESDDTSVLDAFKNVATYERVLYLKDAIGSVPDQAVQEVKKYANAVNLRRNSITVAENSFIANFTHTVPAFHAANISVYVGYLRNEYQNLALDYLADPYVELATLTALQVDGFLTDYPYTANLFSRSSCLNEQSPYVIMPVQPGMMFPQEGVAEPPQLSPKDVVDPPLPPVAKAPSPPPAATPNKQTSSTTNTLRVSAQSLYFAAVVLLLTIYT</sequence>
<dbReference type="GO" id="GO:0006629">
    <property type="term" value="P:lipid metabolic process"/>
    <property type="evidence" value="ECO:0007669"/>
    <property type="project" value="InterPro"/>
</dbReference>
<keyword evidence="3" id="KW-0319">Glycerol metabolism</keyword>
<dbReference type="FunFam" id="3.20.20.190:FF:000011">
    <property type="entry name" value="Glycerophosphodiester phosphodiesterase GDPDL3"/>
    <property type="match status" value="1"/>
</dbReference>
<dbReference type="EMBL" id="PNBA02000003">
    <property type="protein sequence ID" value="KAG6430808.1"/>
    <property type="molecule type" value="Genomic_DNA"/>
</dbReference>
<dbReference type="Proteomes" id="UP000298416">
    <property type="component" value="Unassembled WGS sequence"/>
</dbReference>
<reference evidence="10" key="2">
    <citation type="submission" date="2020-08" db="EMBL/GenBank/DDBJ databases">
        <title>Plant Genome Project.</title>
        <authorList>
            <person name="Zhang R.-G."/>
        </authorList>
    </citation>
    <scope>NUCLEOTIDE SEQUENCE</scope>
    <source>
        <strain evidence="10">Huo1</strain>
        <tissue evidence="10">Leaf</tissue>
    </source>
</reference>
<dbReference type="GO" id="GO:0006071">
    <property type="term" value="P:glycerol metabolic process"/>
    <property type="evidence" value="ECO:0007669"/>
    <property type="project" value="UniProtKB-KW"/>
</dbReference>
<dbReference type="GO" id="GO:0008889">
    <property type="term" value="F:glycerophosphodiester phosphodiesterase activity"/>
    <property type="evidence" value="ECO:0007669"/>
    <property type="project" value="UniProtKB-EC"/>
</dbReference>
<gene>
    <name evidence="10" type="ORF">SASPL_108881</name>
</gene>
<dbReference type="AlphaFoldDB" id="A0A8X8YDX1"/>
<keyword evidence="4" id="KW-0378">Hydrolase</keyword>
<feature type="compositionally biased region" description="Polar residues" evidence="7">
    <location>
        <begin position="731"/>
        <end position="740"/>
    </location>
</feature>
<feature type="domain" description="GP-PDE" evidence="9">
    <location>
        <begin position="383"/>
        <end position="673"/>
    </location>
</feature>
<dbReference type="SUPFAM" id="SSF51695">
    <property type="entry name" value="PLC-like phosphodiesterases"/>
    <property type="match status" value="2"/>
</dbReference>
<dbReference type="PANTHER" id="PTHR43620:SF44">
    <property type="entry name" value="GLYCEROPHOSPHODIESTER PHOSPHODIESTERASE GDPDL6-RELATED"/>
    <property type="match status" value="1"/>
</dbReference>
<evidence type="ECO:0000256" key="6">
    <source>
        <dbReference type="ARBA" id="ARBA00047512"/>
    </source>
</evidence>
<feature type="domain" description="GP-PDE" evidence="9">
    <location>
        <begin position="38"/>
        <end position="338"/>
    </location>
</feature>
<evidence type="ECO:0000259" key="9">
    <source>
        <dbReference type="PROSITE" id="PS51704"/>
    </source>
</evidence>
<comment type="caution">
    <text evidence="10">The sequence shown here is derived from an EMBL/GenBank/DDBJ whole genome shotgun (WGS) entry which is preliminary data.</text>
</comment>
<evidence type="ECO:0000256" key="2">
    <source>
        <dbReference type="ARBA" id="ARBA00022729"/>
    </source>
</evidence>
<keyword evidence="5" id="KW-0325">Glycoprotein</keyword>
<name>A0A8X8YDX1_SALSN</name>
<evidence type="ECO:0000256" key="7">
    <source>
        <dbReference type="SAM" id="MobiDB-lite"/>
    </source>
</evidence>
<evidence type="ECO:0000313" key="11">
    <source>
        <dbReference type="Proteomes" id="UP000298416"/>
    </source>
</evidence>
<dbReference type="PROSITE" id="PS51704">
    <property type="entry name" value="GP_PDE"/>
    <property type="match status" value="2"/>
</dbReference>
<dbReference type="InterPro" id="IPR017946">
    <property type="entry name" value="PLC-like_Pdiesterase_TIM-brl"/>
</dbReference>
<evidence type="ECO:0000256" key="5">
    <source>
        <dbReference type="ARBA" id="ARBA00023180"/>
    </source>
</evidence>
<feature type="signal peptide" evidence="8">
    <location>
        <begin position="1"/>
        <end position="20"/>
    </location>
</feature>
<feature type="chain" id="PRO_5036488326" description="glycerophosphodiester phosphodiesterase" evidence="8">
    <location>
        <begin position="21"/>
        <end position="762"/>
    </location>
</feature>
<comment type="catalytic activity">
    <reaction evidence="6">
        <text>a sn-glycero-3-phosphodiester + H2O = an alcohol + sn-glycerol 3-phosphate + H(+)</text>
        <dbReference type="Rhea" id="RHEA:12969"/>
        <dbReference type="ChEBI" id="CHEBI:15377"/>
        <dbReference type="ChEBI" id="CHEBI:15378"/>
        <dbReference type="ChEBI" id="CHEBI:30879"/>
        <dbReference type="ChEBI" id="CHEBI:57597"/>
        <dbReference type="ChEBI" id="CHEBI:83408"/>
        <dbReference type="EC" id="3.1.4.46"/>
    </reaction>
</comment>
<evidence type="ECO:0000256" key="4">
    <source>
        <dbReference type="ARBA" id="ARBA00022801"/>
    </source>
</evidence>
<evidence type="ECO:0000256" key="8">
    <source>
        <dbReference type="SAM" id="SignalP"/>
    </source>
</evidence>
<keyword evidence="2 8" id="KW-0732">Signal</keyword>
<proteinExistence type="predicted"/>
<dbReference type="PANTHER" id="PTHR43620">
    <property type="entry name" value="GLYCEROPHOSPHORYL DIESTER PHOSPHODIESTERASE"/>
    <property type="match status" value="1"/>
</dbReference>
<dbReference type="Pfam" id="PF03009">
    <property type="entry name" value="GDPD"/>
    <property type="match status" value="1"/>
</dbReference>
<reference evidence="10" key="1">
    <citation type="submission" date="2018-01" db="EMBL/GenBank/DDBJ databases">
        <authorList>
            <person name="Mao J.F."/>
        </authorList>
    </citation>
    <scope>NUCLEOTIDE SEQUENCE</scope>
    <source>
        <strain evidence="10">Huo1</strain>
        <tissue evidence="10">Leaf</tissue>
    </source>
</reference>
<dbReference type="EC" id="3.1.4.46" evidence="1"/>